<evidence type="ECO:0000256" key="1">
    <source>
        <dbReference type="SAM" id="SignalP"/>
    </source>
</evidence>
<keyword evidence="1" id="KW-0732">Signal</keyword>
<name>A0A3S1CL81_9GAMM</name>
<feature type="signal peptide" evidence="1">
    <location>
        <begin position="1"/>
        <end position="17"/>
    </location>
</feature>
<evidence type="ECO:0000313" key="3">
    <source>
        <dbReference type="Proteomes" id="UP000288012"/>
    </source>
</evidence>
<gene>
    <name evidence="2" type="ORF">EKM59_06675</name>
</gene>
<organism evidence="2 3">
    <name type="scientific">Legionella septentrionalis</name>
    <dbReference type="NCBI Taxonomy" id="2498109"/>
    <lineage>
        <taxon>Bacteria</taxon>
        <taxon>Pseudomonadati</taxon>
        <taxon>Pseudomonadota</taxon>
        <taxon>Gammaproteobacteria</taxon>
        <taxon>Legionellales</taxon>
        <taxon>Legionellaceae</taxon>
        <taxon>Legionella</taxon>
    </lineage>
</organism>
<dbReference type="EMBL" id="RZGR01000017">
    <property type="protein sequence ID" value="RUQ85319.1"/>
    <property type="molecule type" value="Genomic_DNA"/>
</dbReference>
<protein>
    <submittedName>
        <fullName evidence="2">Uncharacterized protein</fullName>
    </submittedName>
</protein>
<dbReference type="RefSeq" id="WP_126953660.1">
    <property type="nucleotide sequence ID" value="NZ_RZGR01000017.1"/>
</dbReference>
<reference evidence="2 3" key="1">
    <citation type="submission" date="2018-12" db="EMBL/GenBank/DDBJ databases">
        <title>Legionella sp,whole genome shotgun sequence.</title>
        <authorList>
            <person name="Wu H."/>
        </authorList>
    </citation>
    <scope>NUCLEOTIDE SEQUENCE [LARGE SCALE GENOMIC DNA]</scope>
    <source>
        <strain evidence="3">km714</strain>
    </source>
</reference>
<dbReference type="Proteomes" id="UP000288012">
    <property type="component" value="Unassembled WGS sequence"/>
</dbReference>
<feature type="chain" id="PRO_5018554226" evidence="1">
    <location>
        <begin position="18"/>
        <end position="79"/>
    </location>
</feature>
<keyword evidence="3" id="KW-1185">Reference proteome</keyword>
<sequence>MKKILAILLILPSLSFSKSPSSEVVSSPWEAIPSPAWGVGLYRLSVPHGWLVYTGGGTTATTVFVPDEDHEWILNPVTN</sequence>
<accession>A0A3S1CL81</accession>
<dbReference type="AlphaFoldDB" id="A0A3S1CL81"/>
<evidence type="ECO:0000313" key="2">
    <source>
        <dbReference type="EMBL" id="RUQ85319.1"/>
    </source>
</evidence>
<comment type="caution">
    <text evidence="2">The sequence shown here is derived from an EMBL/GenBank/DDBJ whole genome shotgun (WGS) entry which is preliminary data.</text>
</comment>
<proteinExistence type="predicted"/>